<dbReference type="EMBL" id="CAXAMN010000614">
    <property type="protein sequence ID" value="CAK8989737.1"/>
    <property type="molecule type" value="Genomic_DNA"/>
</dbReference>
<sequence length="753" mass="84999">MDADMQFNDKNSQGKGFSDVIAREIDKLKETLLSSFAETFPERTAGQSQHTTKGERRPFFCIAENCTAQGETTAAHETGFCCARVQSRGASISVTPAAHSSWSKPMEPEVTELSEAEDHSLKDLEVLQERGFEEHKALSCWARFAAAATSGELEDKRQSSMPSEYFKIRPNWRAGEYKTGTSRVTIAGHRPPPNQHQMRVKSIIMDESSRFQRFVSHPDHLTRMFWLSAGMMLIFWDLITIPLVLANAAESTQEFLVTVSHFTVFFWIVDLVYNFFTGYDTGAGIEMRPGRIARNYVSTWLIPDTALVLLEVVIKLLELVAATDSEDLSSVRVLRAVRILRFLRLLRLQRITRIVEVIAKHFTSVTFWLTLRIASYLFFILVVNHYLAIFFMAIGTDALKGGAPNWLERYGIADYTFWDVYAVSLHWSLTQFTPATNNIAPVSVPERLFSIAVVLVALALFSSFLSSITNAVNALRTVRMSAASQEAQIRQFFNERNLPAPLLAQVKGFIQLRSAAIQRMREKDVKVLLELPEVLKRRLHTAMYYQHLMEIQWWPDYGGNSELVERVCHIATTELLASPASDIFVPDEKCAGAIVPIDHGLVYTRREVFNKHRSCAGHDNGVVSLGPYEIIADIGLWAEWTYRGHLASEVTSPYLFINAEAFAELARTMGGAAFKYLQTFGLLYLSHIEDQVTSGQLSDLCTDLETIAMLKERAECFMMVGSRNIRSSAESKVSLSNLMSWSRKTLMRTPSPR</sequence>
<dbReference type="SUPFAM" id="SSF81324">
    <property type="entry name" value="Voltage-gated potassium channels"/>
    <property type="match status" value="1"/>
</dbReference>
<evidence type="ECO:0000313" key="8">
    <source>
        <dbReference type="Proteomes" id="UP001642484"/>
    </source>
</evidence>
<dbReference type="InterPro" id="IPR005821">
    <property type="entry name" value="Ion_trans_dom"/>
</dbReference>
<comment type="caution">
    <text evidence="7">The sequence shown here is derived from an EMBL/GenBank/DDBJ whole genome shotgun (WGS) entry which is preliminary data.</text>
</comment>
<proteinExistence type="predicted"/>
<evidence type="ECO:0000313" key="7">
    <source>
        <dbReference type="EMBL" id="CAK8989737.1"/>
    </source>
</evidence>
<organism evidence="7 8">
    <name type="scientific">Durusdinium trenchii</name>
    <dbReference type="NCBI Taxonomy" id="1381693"/>
    <lineage>
        <taxon>Eukaryota</taxon>
        <taxon>Sar</taxon>
        <taxon>Alveolata</taxon>
        <taxon>Dinophyceae</taxon>
        <taxon>Suessiales</taxon>
        <taxon>Symbiodiniaceae</taxon>
        <taxon>Durusdinium</taxon>
    </lineage>
</organism>
<dbReference type="Proteomes" id="UP001642484">
    <property type="component" value="Unassembled WGS sequence"/>
</dbReference>
<evidence type="ECO:0000256" key="2">
    <source>
        <dbReference type="ARBA" id="ARBA00022692"/>
    </source>
</evidence>
<dbReference type="Pfam" id="PF00520">
    <property type="entry name" value="Ion_trans"/>
    <property type="match status" value="1"/>
</dbReference>
<feature type="transmembrane region" description="Helical" evidence="5">
    <location>
        <begin position="448"/>
        <end position="472"/>
    </location>
</feature>
<dbReference type="Gene3D" id="1.10.287.70">
    <property type="match status" value="1"/>
</dbReference>
<evidence type="ECO:0000256" key="4">
    <source>
        <dbReference type="ARBA" id="ARBA00023136"/>
    </source>
</evidence>
<dbReference type="PANTHER" id="PTHR45689:SF5">
    <property type="entry name" value="I[[H]] CHANNEL, ISOFORM E"/>
    <property type="match status" value="1"/>
</dbReference>
<evidence type="ECO:0000256" key="5">
    <source>
        <dbReference type="SAM" id="Phobius"/>
    </source>
</evidence>
<reference evidence="7 8" key="1">
    <citation type="submission" date="2024-02" db="EMBL/GenBank/DDBJ databases">
        <authorList>
            <person name="Chen Y."/>
            <person name="Shah S."/>
            <person name="Dougan E. K."/>
            <person name="Thang M."/>
            <person name="Chan C."/>
        </authorList>
    </citation>
    <scope>NUCLEOTIDE SEQUENCE [LARGE SCALE GENOMIC DNA]</scope>
</reference>
<feature type="transmembrane region" description="Helical" evidence="5">
    <location>
        <begin position="225"/>
        <end position="249"/>
    </location>
</feature>
<dbReference type="PANTHER" id="PTHR45689">
    <property type="entry name" value="I[[H]] CHANNEL, ISOFORM E"/>
    <property type="match status" value="1"/>
</dbReference>
<feature type="domain" description="Ion transport" evidence="6">
    <location>
        <begin position="225"/>
        <end position="475"/>
    </location>
</feature>
<keyword evidence="2 5" id="KW-0812">Transmembrane</keyword>
<protein>
    <recommendedName>
        <fullName evidence="6">Ion transport domain-containing protein</fullName>
    </recommendedName>
</protein>
<evidence type="ECO:0000259" key="6">
    <source>
        <dbReference type="Pfam" id="PF00520"/>
    </source>
</evidence>
<evidence type="ECO:0000256" key="1">
    <source>
        <dbReference type="ARBA" id="ARBA00004141"/>
    </source>
</evidence>
<name>A0ABP0HIE8_9DINO</name>
<evidence type="ECO:0000256" key="3">
    <source>
        <dbReference type="ARBA" id="ARBA00022989"/>
    </source>
</evidence>
<keyword evidence="8" id="KW-1185">Reference proteome</keyword>
<gene>
    <name evidence="7" type="ORF">CCMP2556_LOCUS1774</name>
</gene>
<keyword evidence="4 5" id="KW-0472">Membrane</keyword>
<dbReference type="InterPro" id="IPR051413">
    <property type="entry name" value="K/Na_HCN_channel"/>
</dbReference>
<feature type="transmembrane region" description="Helical" evidence="5">
    <location>
        <begin position="255"/>
        <end position="276"/>
    </location>
</feature>
<accession>A0ABP0HIE8</accession>
<feature type="transmembrane region" description="Helical" evidence="5">
    <location>
        <begin position="367"/>
        <end position="394"/>
    </location>
</feature>
<keyword evidence="3 5" id="KW-1133">Transmembrane helix</keyword>
<comment type="subcellular location">
    <subcellularLocation>
        <location evidence="1">Membrane</location>
        <topology evidence="1">Multi-pass membrane protein</topology>
    </subcellularLocation>
</comment>